<feature type="region of interest" description="Disordered" evidence="1">
    <location>
        <begin position="1"/>
        <end position="86"/>
    </location>
</feature>
<accession>A0ABI7WX24</accession>
<name>A0ABI7WX24_FELCA</name>
<dbReference type="Proteomes" id="UP000823872">
    <property type="component" value="Chromosome C1"/>
</dbReference>
<proteinExistence type="predicted"/>
<feature type="region of interest" description="Disordered" evidence="1">
    <location>
        <begin position="102"/>
        <end position="183"/>
    </location>
</feature>
<dbReference type="Ensembl" id="ENSFCTT00005022742.1">
    <property type="protein sequence ID" value="ENSFCTP00005014822.1"/>
    <property type="gene ID" value="ENSFCTG00005008139.1"/>
</dbReference>
<keyword evidence="3" id="KW-1185">Reference proteome</keyword>
<feature type="compositionally biased region" description="Basic and acidic residues" evidence="1">
    <location>
        <begin position="1"/>
        <end position="18"/>
    </location>
</feature>
<evidence type="ECO:0000313" key="3">
    <source>
        <dbReference type="Proteomes" id="UP000823872"/>
    </source>
</evidence>
<reference evidence="2 3" key="1">
    <citation type="submission" date="2021-02" db="EMBL/GenBank/DDBJ databases">
        <title>Safari Cat Assemblies.</title>
        <authorList>
            <person name="Bredemeyer K.R."/>
            <person name="Murphy W.J."/>
        </authorList>
    </citation>
    <scope>NUCLEOTIDE SEQUENCE [LARGE SCALE GENOMIC DNA]</scope>
</reference>
<evidence type="ECO:0000313" key="2">
    <source>
        <dbReference type="Ensembl" id="ENSFCTP00005014822.1"/>
    </source>
</evidence>
<feature type="compositionally biased region" description="Basic and acidic residues" evidence="1">
    <location>
        <begin position="136"/>
        <end position="146"/>
    </location>
</feature>
<dbReference type="GeneTree" id="ENSGT00390000000977"/>
<reference evidence="2" key="3">
    <citation type="submission" date="2025-09" db="UniProtKB">
        <authorList>
            <consortium name="Ensembl"/>
        </authorList>
    </citation>
    <scope>IDENTIFICATION</scope>
    <source>
        <strain evidence="2">breed Abyssinian</strain>
    </source>
</reference>
<organism evidence="2 3">
    <name type="scientific">Felis catus</name>
    <name type="common">Cat</name>
    <name type="synonym">Felis silvestris catus</name>
    <dbReference type="NCBI Taxonomy" id="9685"/>
    <lineage>
        <taxon>Eukaryota</taxon>
        <taxon>Metazoa</taxon>
        <taxon>Chordata</taxon>
        <taxon>Craniata</taxon>
        <taxon>Vertebrata</taxon>
        <taxon>Euteleostomi</taxon>
        <taxon>Mammalia</taxon>
        <taxon>Eutheria</taxon>
        <taxon>Laurasiatheria</taxon>
        <taxon>Carnivora</taxon>
        <taxon>Feliformia</taxon>
        <taxon>Felidae</taxon>
        <taxon>Felinae</taxon>
        <taxon>Felis</taxon>
    </lineage>
</organism>
<reference evidence="2" key="2">
    <citation type="submission" date="2025-08" db="UniProtKB">
        <authorList>
            <consortium name="Ensembl"/>
        </authorList>
    </citation>
    <scope>IDENTIFICATION</scope>
    <source>
        <strain evidence="2">breed Abyssinian</strain>
    </source>
</reference>
<evidence type="ECO:0000256" key="1">
    <source>
        <dbReference type="SAM" id="MobiDB-lite"/>
    </source>
</evidence>
<protein>
    <submittedName>
        <fullName evidence="2">COP9 signalosome subunit 8</fullName>
    </submittedName>
</protein>
<sequence>MKTAHERVRWRGTLEDTRGGGGGLGPDLRGQTSTPGERPSHAGSWAEAHTRPVSAHASLGVQERREPRSRAPPAPGGTARSAFLPGIPRRGWRLEVRMRVRPPRGDAERSPNLRAPLPSRSGRALGKRLRRAGPPEQRERRPERRRACPAAAAADDAPEPTAHLRLGARRRRRLGTSSRARRPEGLSGVCFREGAAAGPAGKMPVAVMADSAFSFKKLLDQCENQELEAPGGIATPPVYGQLLALYLLHNDICHTEKSLRPGLSSLHLHHRRRLCSLCGAPGGRGRERYIRTRMASRLHHKDGYAQKASCRGPGCFLQPVYSPIRARPSPAHPQRAAVGQTDRLRGFPRKLTCHSEFKIHLQNPVY</sequence>
<feature type="compositionally biased region" description="Basic and acidic residues" evidence="1">
    <location>
        <begin position="102"/>
        <end position="111"/>
    </location>
</feature>